<dbReference type="OrthoDB" id="5958808at2"/>
<dbReference type="GO" id="GO:0019566">
    <property type="term" value="P:arabinose metabolic process"/>
    <property type="evidence" value="ECO:0007669"/>
    <property type="project" value="InterPro"/>
</dbReference>
<dbReference type="EMBL" id="NBXA01000049">
    <property type="protein sequence ID" value="RFA06805.1"/>
    <property type="molecule type" value="Genomic_DNA"/>
</dbReference>
<evidence type="ECO:0000313" key="4">
    <source>
        <dbReference type="EMBL" id="RFA06805.1"/>
    </source>
</evidence>
<dbReference type="CDD" id="cd23451">
    <property type="entry name" value="beta-trefoil_Ricin_laminarinase"/>
    <property type="match status" value="1"/>
</dbReference>
<feature type="active site" description="Proton donor" evidence="1">
    <location>
        <position position="331"/>
    </location>
</feature>
<dbReference type="Pfam" id="PF09206">
    <property type="entry name" value="ArabFuran-catal"/>
    <property type="match status" value="1"/>
</dbReference>
<dbReference type="PANTHER" id="PTHR39447">
    <property type="entry name" value="ALPHA-L-ARABINOFURANOSIDASE B"/>
    <property type="match status" value="1"/>
</dbReference>
<protein>
    <recommendedName>
        <fullName evidence="3">Ricin B lectin domain-containing protein</fullName>
    </recommendedName>
</protein>
<comment type="caution">
    <text evidence="4">The sequence shown here is derived from an EMBL/GenBank/DDBJ whole genome shotgun (WGS) entry which is preliminary data.</text>
</comment>
<dbReference type="InterPro" id="IPR035992">
    <property type="entry name" value="Ricin_B-like_lectins"/>
</dbReference>
<reference evidence="4 5" key="1">
    <citation type="submission" date="2017-04" db="EMBL/GenBank/DDBJ databases">
        <title>Comparative genome analysis of Subtercola boreus.</title>
        <authorList>
            <person name="Cho Y.-J."/>
            <person name="Cho A."/>
            <person name="Kim O.-S."/>
            <person name="Lee J.-I."/>
        </authorList>
    </citation>
    <scope>NUCLEOTIDE SEQUENCE [LARGE SCALE GENOMIC DNA]</scope>
    <source>
        <strain evidence="4 5">P27444</strain>
    </source>
</reference>
<dbReference type="PROSITE" id="PS50231">
    <property type="entry name" value="RICIN_B_LECTIN"/>
    <property type="match status" value="2"/>
</dbReference>
<dbReference type="InterPro" id="IPR000772">
    <property type="entry name" value="Ricin_B_lectin"/>
</dbReference>
<dbReference type="InterPro" id="IPR038964">
    <property type="entry name" value="ABFB"/>
</dbReference>
<dbReference type="Gene3D" id="2.80.10.50">
    <property type="match status" value="3"/>
</dbReference>
<evidence type="ECO:0000313" key="5">
    <source>
        <dbReference type="Proteomes" id="UP000256709"/>
    </source>
</evidence>
<feature type="disulfide bond" evidence="2">
    <location>
        <begin position="54"/>
        <end position="64"/>
    </location>
</feature>
<dbReference type="AlphaFoldDB" id="A0A3E0VAZ3"/>
<dbReference type="GO" id="GO:0045490">
    <property type="term" value="P:pectin catabolic process"/>
    <property type="evidence" value="ECO:0007669"/>
    <property type="project" value="TreeGrafter"/>
</dbReference>
<evidence type="ECO:0000259" key="3">
    <source>
        <dbReference type="SMART" id="SM00458"/>
    </source>
</evidence>
<accession>A0A3E0VAZ3</accession>
<gene>
    <name evidence="4" type="ORF">B7R21_18310</name>
</gene>
<feature type="disulfide bond" evidence="2">
    <location>
        <begin position="206"/>
        <end position="207"/>
    </location>
</feature>
<evidence type="ECO:0000256" key="1">
    <source>
        <dbReference type="PIRSR" id="PIRSR638964-1"/>
    </source>
</evidence>
<feature type="domain" description="Ricin B lectin" evidence="3">
    <location>
        <begin position="506"/>
        <end position="646"/>
    </location>
</feature>
<evidence type="ECO:0000256" key="2">
    <source>
        <dbReference type="PIRSR" id="PIRSR638964-3"/>
    </source>
</evidence>
<dbReference type="Proteomes" id="UP000256709">
    <property type="component" value="Unassembled WGS sequence"/>
</dbReference>
<feature type="active site" description="Nucleophile" evidence="1">
    <location>
        <position position="250"/>
    </location>
</feature>
<dbReference type="GO" id="GO:0046556">
    <property type="term" value="F:alpha-L-arabinofuranosidase activity"/>
    <property type="evidence" value="ECO:0007669"/>
    <property type="project" value="InterPro"/>
</dbReference>
<name>A0A3E0VAZ3_9MICO</name>
<dbReference type="SUPFAM" id="SSF50370">
    <property type="entry name" value="Ricin B-like lectins"/>
    <property type="match status" value="2"/>
</dbReference>
<dbReference type="GO" id="GO:0031221">
    <property type="term" value="P:arabinan metabolic process"/>
    <property type="evidence" value="ECO:0007669"/>
    <property type="project" value="InterPro"/>
</dbReference>
<feature type="domain" description="Ricin B lectin" evidence="3">
    <location>
        <begin position="374"/>
        <end position="505"/>
    </location>
</feature>
<dbReference type="InterPro" id="IPR013320">
    <property type="entry name" value="ConA-like_dom_sf"/>
</dbReference>
<dbReference type="InterPro" id="IPR015289">
    <property type="entry name" value="A-L-arabinofuranosidase_B_cat"/>
</dbReference>
<organism evidence="4 5">
    <name type="scientific">Subtercola boreus</name>
    <dbReference type="NCBI Taxonomy" id="120213"/>
    <lineage>
        <taxon>Bacteria</taxon>
        <taxon>Bacillati</taxon>
        <taxon>Actinomycetota</taxon>
        <taxon>Actinomycetes</taxon>
        <taxon>Micrococcales</taxon>
        <taxon>Microbacteriaceae</taxon>
        <taxon>Subtercola</taxon>
    </lineage>
</organism>
<dbReference type="Pfam" id="PF00652">
    <property type="entry name" value="Ricin_B_lectin"/>
    <property type="match status" value="2"/>
</dbReference>
<dbReference type="SMART" id="SM00458">
    <property type="entry name" value="RICIN"/>
    <property type="match status" value="2"/>
</dbReference>
<dbReference type="Gene3D" id="2.60.120.200">
    <property type="match status" value="1"/>
</dbReference>
<feature type="disulfide bond" evidence="2">
    <location>
        <begin position="114"/>
        <end position="119"/>
    </location>
</feature>
<keyword evidence="2" id="KW-1015">Disulfide bond</keyword>
<sequence length="646" mass="66551">MTPRKDGSHVRPIRKTPRRRLIAAALGATTLAITLIVSLLATPETASAASNGPCDIYSAGGTPCVAAFSPARALYASYNGPLYQIRRASDGSSRDIGVVAVGGVANASAQDSFCAGTTCTISTLYDQSPNRNHLTPAPAGEQGAANAPADANALPITVAGAKAYGLYLPPGVAYRRSSTVTTGTARGANPESMYEVASGTNVNSACCSDFGNVETNTVDTGAGHMDTLNLSTLGAKGATGRGPWVQADLEEGVFQGKTAVWTPNQGNASKFVTAMLKNNGVDTFALKGGNSQTGNLSTWYNGSLPDGVDRFGSSWKPMKLEGSIGLGAGGDNSNRGTQSFFEGVMTSGYASDSTENAVQANIVAQNYQGESTGGGPGRIIVGPGGKCVDVYGDDLGGNLGKVQLYDCRALAADQHWIGSAYNDGTLNTLGRCLEVNGNVTTLGTGIELYDCNGTGGQQWIPQADGSIKNPASGLCLDSPNGATANGTGLRIWTCNGAAAQKFAVTTPILYPVSGAASKCVDVAGDDVDTNNQRVQLSTCQNFVTGAPGGRAESRDQQWTYVSGDQSVRSVGRCLDVIDNSTAQGAGIQLHDCNGVGGQHWVPQVNGSLLNPASNFCLDSPDGRTDDGTQLRLWPCNGAPAQRFVLN</sequence>
<proteinExistence type="predicted"/>
<dbReference type="PANTHER" id="PTHR39447:SF2">
    <property type="entry name" value="ALPHA-L-ARABINOFURANOSIDASE B"/>
    <property type="match status" value="1"/>
</dbReference>
<dbReference type="SUPFAM" id="SSF49899">
    <property type="entry name" value="Concanavalin A-like lectins/glucanases"/>
    <property type="match status" value="1"/>
</dbReference>